<proteinExistence type="inferred from homology"/>
<evidence type="ECO:0000256" key="10">
    <source>
        <dbReference type="HAMAP-Rule" id="MF_02019"/>
    </source>
</evidence>
<evidence type="ECO:0000256" key="9">
    <source>
        <dbReference type="ARBA" id="ARBA00023316"/>
    </source>
</evidence>
<evidence type="ECO:0000256" key="8">
    <source>
        <dbReference type="ARBA" id="ARBA00023306"/>
    </source>
</evidence>
<dbReference type="SUPFAM" id="SSF53244">
    <property type="entry name" value="MurD-like peptide ligases, peptide-binding domain"/>
    <property type="match status" value="1"/>
</dbReference>
<evidence type="ECO:0000256" key="6">
    <source>
        <dbReference type="ARBA" id="ARBA00022960"/>
    </source>
</evidence>
<evidence type="ECO:0000256" key="4">
    <source>
        <dbReference type="ARBA" id="ARBA00022741"/>
    </source>
</evidence>
<dbReference type="InterPro" id="IPR036565">
    <property type="entry name" value="Mur-like_cat_sf"/>
</dbReference>
<evidence type="ECO:0000256" key="2">
    <source>
        <dbReference type="ARBA" id="ARBA00022598"/>
    </source>
</evidence>
<dbReference type="EC" id="6.3.2.10" evidence="10 11"/>
<comment type="subcellular location">
    <subcellularLocation>
        <location evidence="10 11">Cytoplasm</location>
    </subcellularLocation>
</comment>
<protein>
    <recommendedName>
        <fullName evidence="10 11">UDP-N-acetylmuramoyl-tripeptide--D-alanyl-D-alanine ligase</fullName>
        <ecNumber evidence="10 11">6.3.2.10</ecNumber>
    </recommendedName>
    <alternativeName>
        <fullName evidence="10">D-alanyl-D-alanine-adding enzyme</fullName>
    </alternativeName>
</protein>
<keyword evidence="1 10" id="KW-0963">Cytoplasm</keyword>
<dbReference type="InterPro" id="IPR005863">
    <property type="entry name" value="UDP-N-AcMur_synth"/>
</dbReference>
<dbReference type="NCBIfam" id="TIGR01143">
    <property type="entry name" value="murF"/>
    <property type="match status" value="1"/>
</dbReference>
<dbReference type="InterPro" id="IPR036615">
    <property type="entry name" value="Mur_ligase_C_dom_sf"/>
</dbReference>
<dbReference type="SUPFAM" id="SSF53623">
    <property type="entry name" value="MurD-like peptide ligases, catalytic domain"/>
    <property type="match status" value="1"/>
</dbReference>
<dbReference type="Gene3D" id="3.40.1390.10">
    <property type="entry name" value="MurE/MurF, N-terminal domain"/>
    <property type="match status" value="1"/>
</dbReference>
<keyword evidence="2 10" id="KW-0436">Ligase</keyword>
<dbReference type="Proteomes" id="UP001489509">
    <property type="component" value="Unassembled WGS sequence"/>
</dbReference>
<keyword evidence="4 10" id="KW-0547">Nucleotide-binding</keyword>
<comment type="catalytic activity">
    <reaction evidence="10 11">
        <text>D-alanyl-D-alanine + UDP-N-acetyl-alpha-D-muramoyl-L-alanyl-gamma-D-glutamyl-meso-2,6-diaminopimelate + ATP = UDP-N-acetyl-alpha-D-muramoyl-L-alanyl-gamma-D-glutamyl-meso-2,6-diaminopimeloyl-D-alanyl-D-alanine + ADP + phosphate + H(+)</text>
        <dbReference type="Rhea" id="RHEA:28374"/>
        <dbReference type="ChEBI" id="CHEBI:15378"/>
        <dbReference type="ChEBI" id="CHEBI:30616"/>
        <dbReference type="ChEBI" id="CHEBI:43474"/>
        <dbReference type="ChEBI" id="CHEBI:57822"/>
        <dbReference type="ChEBI" id="CHEBI:61386"/>
        <dbReference type="ChEBI" id="CHEBI:83905"/>
        <dbReference type="ChEBI" id="CHEBI:456216"/>
        <dbReference type="EC" id="6.3.2.10"/>
    </reaction>
</comment>
<name>A0ABV1E0B9_9FIRM</name>
<comment type="pathway">
    <text evidence="10 11">Cell wall biogenesis; peptidoglycan biosynthesis.</text>
</comment>
<dbReference type="PANTHER" id="PTHR43024">
    <property type="entry name" value="UDP-N-ACETYLMURAMOYL-TRIPEPTIDE--D-ALANYL-D-ALANINE LIGASE"/>
    <property type="match status" value="1"/>
</dbReference>
<evidence type="ECO:0000256" key="11">
    <source>
        <dbReference type="RuleBase" id="RU004136"/>
    </source>
</evidence>
<evidence type="ECO:0000259" key="14">
    <source>
        <dbReference type="Pfam" id="PF08245"/>
    </source>
</evidence>
<evidence type="ECO:0000313" key="15">
    <source>
        <dbReference type="EMBL" id="MEQ2440754.1"/>
    </source>
</evidence>
<sequence length="456" mass="48858">MRMSVSEAAMAVGGKWETDAVFSSVCTDSRKLKPGCLFVAVEGENFDGHAFIRAAEEQGAAAVLCHKRVKSGLPAILVKNTQTALLRLAAYYRSKFDIPVVGLTGSVGKTTTKDMTACVLASRYRTLKTQGNFNNEIGLPLTVFQMDETTQAAVLEMGMSNFGEISRLSQAAAPTLGIITKIGVSHMETLGSQEGILKAKLELLDGLKSGAPLLLNGDDPFLKDITYSSRPVLFFGIENQACDFKAEDIEQGEDSTRFMVCYERKRYPVTLPTIGLHNVYDALAAFGAGVTLGVPPRAAAKALSGYLPSGMRQRVVRCEGLTVIEDCYNASPDSVKAALTALGEMPCKGRRVAVLGDMLELGGISEEAHLSCGMQAAKNADLLFAFGPLASGYAKGAREAGMQAVWEFDGRAGKGPLIDALLEALQDGDAVLFKASRGMKLEEAIAPLYERWKKQC</sequence>
<evidence type="ECO:0000256" key="3">
    <source>
        <dbReference type="ARBA" id="ARBA00022618"/>
    </source>
</evidence>
<evidence type="ECO:0000256" key="7">
    <source>
        <dbReference type="ARBA" id="ARBA00022984"/>
    </source>
</evidence>
<feature type="domain" description="Mur ligase N-terminal catalytic" evidence="12">
    <location>
        <begin position="23"/>
        <end position="69"/>
    </location>
</feature>
<feature type="domain" description="Mur ligase C-terminal" evidence="13">
    <location>
        <begin position="312"/>
        <end position="437"/>
    </location>
</feature>
<dbReference type="EMBL" id="JBBMFD010000012">
    <property type="protein sequence ID" value="MEQ2440754.1"/>
    <property type="molecule type" value="Genomic_DNA"/>
</dbReference>
<keyword evidence="5 10" id="KW-0067">ATP-binding</keyword>
<dbReference type="InterPro" id="IPR000713">
    <property type="entry name" value="Mur_ligase_N"/>
</dbReference>
<dbReference type="Gene3D" id="3.40.1190.10">
    <property type="entry name" value="Mur-like, catalytic domain"/>
    <property type="match status" value="1"/>
</dbReference>
<keyword evidence="6 10" id="KW-0133">Cell shape</keyword>
<keyword evidence="3 10" id="KW-0132">Cell division</keyword>
<evidence type="ECO:0000256" key="5">
    <source>
        <dbReference type="ARBA" id="ARBA00022840"/>
    </source>
</evidence>
<evidence type="ECO:0000256" key="1">
    <source>
        <dbReference type="ARBA" id="ARBA00022490"/>
    </source>
</evidence>
<keyword evidence="9 10" id="KW-0961">Cell wall biogenesis/degradation</keyword>
<organism evidence="15 16">
    <name type="scientific">Solibaculum intestinale</name>
    <dbReference type="NCBI Taxonomy" id="3133165"/>
    <lineage>
        <taxon>Bacteria</taxon>
        <taxon>Bacillati</taxon>
        <taxon>Bacillota</taxon>
        <taxon>Clostridia</taxon>
        <taxon>Eubacteriales</taxon>
        <taxon>Oscillospiraceae</taxon>
        <taxon>Solibaculum</taxon>
    </lineage>
</organism>
<evidence type="ECO:0000313" key="16">
    <source>
        <dbReference type="Proteomes" id="UP001489509"/>
    </source>
</evidence>
<comment type="similarity">
    <text evidence="10">Belongs to the MurCDEF family. MurF subfamily.</text>
</comment>
<accession>A0ABV1E0B9</accession>
<dbReference type="SUPFAM" id="SSF63418">
    <property type="entry name" value="MurE/MurF N-terminal domain"/>
    <property type="match status" value="1"/>
</dbReference>
<dbReference type="InterPro" id="IPR051046">
    <property type="entry name" value="MurCDEF_CellWall_CoF430Synth"/>
</dbReference>
<dbReference type="Pfam" id="PF01225">
    <property type="entry name" value="Mur_ligase"/>
    <property type="match status" value="1"/>
</dbReference>
<dbReference type="Pfam" id="PF02875">
    <property type="entry name" value="Mur_ligase_C"/>
    <property type="match status" value="1"/>
</dbReference>
<keyword evidence="16" id="KW-1185">Reference proteome</keyword>
<dbReference type="PANTHER" id="PTHR43024:SF1">
    <property type="entry name" value="UDP-N-ACETYLMURAMOYL-TRIPEPTIDE--D-ALANYL-D-ALANINE LIGASE"/>
    <property type="match status" value="1"/>
</dbReference>
<dbReference type="InterPro" id="IPR013221">
    <property type="entry name" value="Mur_ligase_cen"/>
</dbReference>
<comment type="caution">
    <text evidence="15">The sequence shown here is derived from an EMBL/GenBank/DDBJ whole genome shotgun (WGS) entry which is preliminary data.</text>
</comment>
<dbReference type="HAMAP" id="MF_02019">
    <property type="entry name" value="MurF"/>
    <property type="match status" value="1"/>
</dbReference>
<gene>
    <name evidence="10 15" type="primary">murF</name>
    <name evidence="15" type="ORF">WMO26_07950</name>
</gene>
<dbReference type="RefSeq" id="WP_349219422.1">
    <property type="nucleotide sequence ID" value="NZ_JBBMFD010000012.1"/>
</dbReference>
<reference evidence="15 16" key="1">
    <citation type="submission" date="2024-03" db="EMBL/GenBank/DDBJ databases">
        <title>Human intestinal bacterial collection.</title>
        <authorList>
            <person name="Pauvert C."/>
            <person name="Hitch T.C.A."/>
            <person name="Clavel T."/>
        </authorList>
    </citation>
    <scope>NUCLEOTIDE SEQUENCE [LARGE SCALE GENOMIC DNA]</scope>
    <source>
        <strain evidence="15 16">CLA-JM-H44</strain>
    </source>
</reference>
<feature type="binding site" evidence="10">
    <location>
        <begin position="105"/>
        <end position="111"/>
    </location>
    <ligand>
        <name>ATP</name>
        <dbReference type="ChEBI" id="CHEBI:30616"/>
    </ligand>
</feature>
<keyword evidence="8 10" id="KW-0131">Cell cycle</keyword>
<comment type="function">
    <text evidence="10 11">Involved in cell wall formation. Catalyzes the final step in the synthesis of UDP-N-acetylmuramoyl-pentapeptide, the precursor of murein.</text>
</comment>
<evidence type="ECO:0000259" key="13">
    <source>
        <dbReference type="Pfam" id="PF02875"/>
    </source>
</evidence>
<keyword evidence="7 10" id="KW-0573">Peptidoglycan synthesis</keyword>
<feature type="domain" description="Mur ligase central" evidence="14">
    <location>
        <begin position="104"/>
        <end position="288"/>
    </location>
</feature>
<dbReference type="Pfam" id="PF08245">
    <property type="entry name" value="Mur_ligase_M"/>
    <property type="match status" value="1"/>
</dbReference>
<dbReference type="Gene3D" id="3.90.190.20">
    <property type="entry name" value="Mur ligase, C-terminal domain"/>
    <property type="match status" value="1"/>
</dbReference>
<dbReference type="GO" id="GO:0047480">
    <property type="term" value="F:UDP-N-acetylmuramoyl-tripeptide-D-alanyl-D-alanine ligase activity"/>
    <property type="evidence" value="ECO:0007669"/>
    <property type="project" value="UniProtKB-EC"/>
</dbReference>
<evidence type="ECO:0000259" key="12">
    <source>
        <dbReference type="Pfam" id="PF01225"/>
    </source>
</evidence>
<dbReference type="InterPro" id="IPR035911">
    <property type="entry name" value="MurE/MurF_N"/>
</dbReference>
<dbReference type="InterPro" id="IPR004101">
    <property type="entry name" value="Mur_ligase_C"/>
</dbReference>